<dbReference type="Proteomes" id="UP001343724">
    <property type="component" value="Unassembled WGS sequence"/>
</dbReference>
<sequence>MATLPREIIDSYTGRLNALSAAARRVVAAQLAQIEYEDIADLREKVIAILEPVCAASSDTAAAYAAEFYDEVRDAQAGAVLGAEAVSAHSAEATAAAVRAMVQVVVDGKPWDQFARQVEDRADYEVKRSAGECVKANAARDPLRPKWARVPSGAETCGFCLMLASRGFAYASEKSASEKAEGGHYHPNCDCRIVPGFPGMEVEGYDPAELYRRWRRDERDREMRKEIRQFLGDGASGVANFETRVIEPHEFRAYKALMGDGRDFTVKAVDADARRRGKASPDLLMGEHRYELKCPDGANEKKTVTRNINRAIEQMKNADPPARSIRVVLSAMETPLSRDNVMHYAKKKMTEGEIDELILVMSESEVVTLKK</sequence>
<dbReference type="RefSeq" id="WP_326439617.1">
    <property type="nucleotide sequence ID" value="NZ_JAYMFH010000003.1"/>
</dbReference>
<dbReference type="Gene3D" id="3.40.1350.120">
    <property type="match status" value="1"/>
</dbReference>
<dbReference type="InterPro" id="IPR057369">
    <property type="entry name" value="VG15"/>
</dbReference>
<accession>A0ABU6IWZ4</accession>
<protein>
    <recommendedName>
        <fullName evidence="3">tRNA nuclease CdiA C-terminal domain-containing protein</fullName>
    </recommendedName>
</protein>
<comment type="caution">
    <text evidence="1">The sequence shown here is derived from an EMBL/GenBank/DDBJ whole genome shotgun (WGS) entry which is preliminary data.</text>
</comment>
<proteinExistence type="predicted"/>
<gene>
    <name evidence="1" type="ORF">VJ920_03430</name>
</gene>
<name>A0ABU6IWZ4_9ACTN</name>
<evidence type="ECO:0000313" key="2">
    <source>
        <dbReference type="Proteomes" id="UP001343724"/>
    </source>
</evidence>
<dbReference type="EMBL" id="JAYMFH010000003">
    <property type="protein sequence ID" value="MEC4294360.1"/>
    <property type="molecule type" value="Genomic_DNA"/>
</dbReference>
<evidence type="ECO:0008006" key="3">
    <source>
        <dbReference type="Google" id="ProtNLM"/>
    </source>
</evidence>
<dbReference type="Pfam" id="PF25310">
    <property type="entry name" value="VG15"/>
    <property type="match status" value="1"/>
</dbReference>
<organism evidence="1 2">
    <name type="scientific">Adlercreutzia shanghongiae</name>
    <dbReference type="NCBI Taxonomy" id="3111773"/>
    <lineage>
        <taxon>Bacteria</taxon>
        <taxon>Bacillati</taxon>
        <taxon>Actinomycetota</taxon>
        <taxon>Coriobacteriia</taxon>
        <taxon>Eggerthellales</taxon>
        <taxon>Eggerthellaceae</taxon>
        <taxon>Adlercreutzia</taxon>
    </lineage>
</organism>
<reference evidence="1 2" key="1">
    <citation type="submission" date="2024-01" db="EMBL/GenBank/DDBJ databases">
        <title>novel species in genus Adlercreutzia.</title>
        <authorList>
            <person name="Liu X."/>
        </authorList>
    </citation>
    <scope>NUCLEOTIDE SEQUENCE [LARGE SCALE GENOMIC DNA]</scope>
    <source>
        <strain evidence="1 2">R22</strain>
    </source>
</reference>
<evidence type="ECO:0000313" key="1">
    <source>
        <dbReference type="EMBL" id="MEC4294360.1"/>
    </source>
</evidence>
<keyword evidence="2" id="KW-1185">Reference proteome</keyword>